<dbReference type="RefSeq" id="WP_019620708.1">
    <property type="nucleotide sequence ID" value="NZ_AP014545.1"/>
</dbReference>
<gene>
    <name evidence="1" type="ORF">AMJAP_0514</name>
</gene>
<accession>A0A7R6P0Y5</accession>
<proteinExistence type="predicted"/>
<evidence type="ECO:0000313" key="2">
    <source>
        <dbReference type="Proteomes" id="UP000595663"/>
    </source>
</evidence>
<keyword evidence="2" id="KW-1185">Reference proteome</keyword>
<name>A0A7R6P0Y5_9GAMM</name>
<dbReference type="KEGG" id="ajp:AMJAP_0514"/>
<dbReference type="Proteomes" id="UP000595663">
    <property type="component" value="Chromosome"/>
</dbReference>
<sequence>MMKKFWLVQAGDNPSSDFFISPELQNADVQVFDLSRLPPSTPPETGISLIFVRYLNRSWLRWIEQYRDLIADLIYFMDDDLFDAATHTGLSITYRWKLYFNARIYMSWLKSQNASLWLSTPLLADKYKAWQPKLLSAKSPYIGSHKVKTVFYHGSSSHMGEIRWLLPVIRKVLEQDESLVFEVIGDKKIRQLFSSLPRVNVLHPMSWISYKAMISRPGRTIGLAPLLASRFNDARSFTKFYDITQAGAVGIYADHPVYQSIVSHQVNGLLVPMNEQRWIDAILELSRQCDIREQMLTQARAGL</sequence>
<dbReference type="AlphaFoldDB" id="A0A7R6P0Y5"/>
<dbReference type="SUPFAM" id="SSF53756">
    <property type="entry name" value="UDP-Glycosyltransferase/glycogen phosphorylase"/>
    <property type="match status" value="1"/>
</dbReference>
<organism evidence="1 2">
    <name type="scientific">Amphritea japonica ATCC BAA-1530</name>
    <dbReference type="NCBI Taxonomy" id="1278309"/>
    <lineage>
        <taxon>Bacteria</taxon>
        <taxon>Pseudomonadati</taxon>
        <taxon>Pseudomonadota</taxon>
        <taxon>Gammaproteobacteria</taxon>
        <taxon>Oceanospirillales</taxon>
        <taxon>Oceanospirillaceae</taxon>
        <taxon>Amphritea</taxon>
    </lineage>
</organism>
<evidence type="ECO:0008006" key="3">
    <source>
        <dbReference type="Google" id="ProtNLM"/>
    </source>
</evidence>
<dbReference type="EMBL" id="AP014545">
    <property type="protein sequence ID" value="BBB25113.1"/>
    <property type="molecule type" value="Genomic_DNA"/>
</dbReference>
<reference evidence="1 2" key="1">
    <citation type="journal article" date="2008" name="Int. J. Syst. Evol. Microbiol.">
        <title>Amphritea japonica sp. nov. and Amphritea balenae sp. nov., isolated from the sediment adjacent to sperm whale carcasses off Kagoshima, Japan.</title>
        <authorList>
            <person name="Miyazaki M."/>
            <person name="Nogi Y."/>
            <person name="Fujiwara Y."/>
            <person name="Kawato M."/>
            <person name="Nagahama T."/>
            <person name="Kubokawa K."/>
            <person name="Horikoshi K."/>
        </authorList>
    </citation>
    <scope>NUCLEOTIDE SEQUENCE [LARGE SCALE GENOMIC DNA]</scope>
    <source>
        <strain evidence="1 2">ATCC BAA-1530</strain>
    </source>
</reference>
<protein>
    <recommendedName>
        <fullName evidence="3">Glycosyl transferase family 1 domain-containing protein</fullName>
    </recommendedName>
</protein>
<evidence type="ECO:0000313" key="1">
    <source>
        <dbReference type="EMBL" id="BBB25113.1"/>
    </source>
</evidence>